<keyword evidence="3" id="KW-0813">Transport</keyword>
<dbReference type="InterPro" id="IPR000528">
    <property type="entry name" value="Plant_nsLTP"/>
</dbReference>
<evidence type="ECO:0000256" key="4">
    <source>
        <dbReference type="SAM" id="SignalP"/>
    </source>
</evidence>
<dbReference type="PRINTS" id="PR00382">
    <property type="entry name" value="LIPIDTRNSFER"/>
</dbReference>
<keyword evidence="3" id="KW-0446">Lipid-binding</keyword>
<sequence>MEMERSMKVLMIVGVVMTMMVVGEAVVTCGSVASSVGPCISYLQGSSQGVPPACCSGIKSLKSQASTPIDRRTACTCLKNAANRIPGINYGLAAGLPGRCGVSIPYKISPSTDCSRVN</sequence>
<dbReference type="Pfam" id="PF00234">
    <property type="entry name" value="Tryp_alpha_amyl"/>
    <property type="match status" value="1"/>
</dbReference>
<dbReference type="InterPro" id="IPR016140">
    <property type="entry name" value="Bifunc_inhib/LTP/seed_store"/>
</dbReference>
<dbReference type="PROSITE" id="PS00597">
    <property type="entry name" value="PLANT_LTP"/>
    <property type="match status" value="1"/>
</dbReference>
<dbReference type="PANTHER" id="PTHR33076">
    <property type="entry name" value="NON-SPECIFIC LIPID-TRANSFER PROTEIN 2-RELATED"/>
    <property type="match status" value="1"/>
</dbReference>
<feature type="signal peptide" evidence="4">
    <location>
        <begin position="1"/>
        <end position="25"/>
    </location>
</feature>
<keyword evidence="2" id="KW-1015">Disulfide bond</keyword>
<keyword evidence="7" id="KW-1185">Reference proteome</keyword>
<evidence type="ECO:0000256" key="3">
    <source>
        <dbReference type="RuleBase" id="RU000628"/>
    </source>
</evidence>
<keyword evidence="4" id="KW-0732">Signal</keyword>
<reference evidence="6 7" key="1">
    <citation type="submission" date="2024-03" db="EMBL/GenBank/DDBJ databases">
        <authorList>
            <person name="Gkanogiannis A."/>
            <person name="Becerra Lopez-Lavalle L."/>
        </authorList>
    </citation>
    <scope>NUCLEOTIDE SEQUENCE [LARGE SCALE GENOMIC DNA]</scope>
</reference>
<dbReference type="Gene3D" id="1.10.110.10">
    <property type="entry name" value="Plant lipid-transfer and hydrophobic proteins"/>
    <property type="match status" value="1"/>
</dbReference>
<evidence type="ECO:0000256" key="1">
    <source>
        <dbReference type="ARBA" id="ARBA00009748"/>
    </source>
</evidence>
<evidence type="ECO:0000259" key="5">
    <source>
        <dbReference type="SMART" id="SM00499"/>
    </source>
</evidence>
<name>A0ABP0YUY0_9ROSI</name>
<evidence type="ECO:0000313" key="7">
    <source>
        <dbReference type="Proteomes" id="UP001642487"/>
    </source>
</evidence>
<gene>
    <name evidence="6" type="ORF">CITCOLO1_LOCUS15592</name>
</gene>
<feature type="domain" description="Bifunctional inhibitor/plant lipid transfer protein/seed storage helical" evidence="5">
    <location>
        <begin position="29"/>
        <end position="114"/>
    </location>
</feature>
<dbReference type="EMBL" id="OZ021739">
    <property type="protein sequence ID" value="CAK9323410.1"/>
    <property type="molecule type" value="Genomic_DNA"/>
</dbReference>
<organism evidence="6 7">
    <name type="scientific">Citrullus colocynthis</name>
    <name type="common">colocynth</name>
    <dbReference type="NCBI Taxonomy" id="252529"/>
    <lineage>
        <taxon>Eukaryota</taxon>
        <taxon>Viridiplantae</taxon>
        <taxon>Streptophyta</taxon>
        <taxon>Embryophyta</taxon>
        <taxon>Tracheophyta</taxon>
        <taxon>Spermatophyta</taxon>
        <taxon>Magnoliopsida</taxon>
        <taxon>eudicotyledons</taxon>
        <taxon>Gunneridae</taxon>
        <taxon>Pentapetalae</taxon>
        <taxon>rosids</taxon>
        <taxon>fabids</taxon>
        <taxon>Cucurbitales</taxon>
        <taxon>Cucurbitaceae</taxon>
        <taxon>Benincaseae</taxon>
        <taxon>Citrullus</taxon>
    </lineage>
</organism>
<dbReference type="SUPFAM" id="SSF47699">
    <property type="entry name" value="Bifunctional inhibitor/lipid-transfer protein/seed storage 2S albumin"/>
    <property type="match status" value="1"/>
</dbReference>
<dbReference type="Proteomes" id="UP001642487">
    <property type="component" value="Chromosome 5"/>
</dbReference>
<evidence type="ECO:0000313" key="6">
    <source>
        <dbReference type="EMBL" id="CAK9323410.1"/>
    </source>
</evidence>
<protein>
    <recommendedName>
        <fullName evidence="3">Non-specific lipid-transfer protein</fullName>
    </recommendedName>
</protein>
<comment type="similarity">
    <text evidence="1 3">Belongs to the plant LTP family.</text>
</comment>
<proteinExistence type="inferred from homology"/>
<dbReference type="CDD" id="cd01960">
    <property type="entry name" value="nsLTP1"/>
    <property type="match status" value="1"/>
</dbReference>
<evidence type="ECO:0000256" key="2">
    <source>
        <dbReference type="ARBA" id="ARBA00023157"/>
    </source>
</evidence>
<comment type="function">
    <text evidence="3">Plant non-specific lipid-transfer proteins transfer phospholipids as well as galactolipids across membranes. May play a role in wax or cutin deposition in the cell walls of expanding epidermal cells and certain secretory tissues.</text>
</comment>
<feature type="chain" id="PRO_5045548308" description="Non-specific lipid-transfer protein" evidence="4">
    <location>
        <begin position="26"/>
        <end position="118"/>
    </location>
</feature>
<dbReference type="SMART" id="SM00499">
    <property type="entry name" value="AAI"/>
    <property type="match status" value="1"/>
</dbReference>
<accession>A0ABP0YUY0</accession>
<dbReference type="InterPro" id="IPR036312">
    <property type="entry name" value="Bifun_inhib/LTP/seed_sf"/>
</dbReference>